<dbReference type="InterPro" id="IPR001584">
    <property type="entry name" value="Integrase_cat-core"/>
</dbReference>
<evidence type="ECO:0000259" key="4">
    <source>
        <dbReference type="PROSITE" id="PS50994"/>
    </source>
</evidence>
<dbReference type="Gene3D" id="3.30.70.270">
    <property type="match status" value="1"/>
</dbReference>
<dbReference type="Gene3D" id="3.10.10.10">
    <property type="entry name" value="HIV Type 1 Reverse Transcriptase, subunit A, domain 1"/>
    <property type="match status" value="1"/>
</dbReference>
<dbReference type="Gene3D" id="3.30.420.10">
    <property type="entry name" value="Ribonuclease H-like superfamily/Ribonuclease H"/>
    <property type="match status" value="1"/>
</dbReference>
<name>A0ABM1Z4U3_AEDAL</name>
<feature type="domain" description="Integrase catalytic" evidence="4">
    <location>
        <begin position="1476"/>
        <end position="1671"/>
    </location>
</feature>
<dbReference type="InterPro" id="IPR043128">
    <property type="entry name" value="Rev_trsase/Diguanyl_cyclase"/>
</dbReference>
<evidence type="ECO:0000313" key="6">
    <source>
        <dbReference type="Proteomes" id="UP000069940"/>
    </source>
</evidence>
<evidence type="ECO:0000256" key="1">
    <source>
        <dbReference type="PROSITE-ProRule" id="PRU00047"/>
    </source>
</evidence>
<dbReference type="PROSITE" id="PS50158">
    <property type="entry name" value="ZF_CCHC"/>
    <property type="match status" value="1"/>
</dbReference>
<dbReference type="Pfam" id="PF05380">
    <property type="entry name" value="Peptidase_A17"/>
    <property type="match status" value="1"/>
</dbReference>
<dbReference type="EnsemblMetazoa" id="AALFPA23_015110.R21901">
    <property type="protein sequence ID" value="AALFPA23_015110.P21901"/>
    <property type="gene ID" value="AALFPA23_015110"/>
</dbReference>
<feature type="compositionally biased region" description="Low complexity" evidence="2">
    <location>
        <begin position="474"/>
        <end position="485"/>
    </location>
</feature>
<dbReference type="InterPro" id="IPR005312">
    <property type="entry name" value="DUF1759"/>
</dbReference>
<dbReference type="InterPro" id="IPR040676">
    <property type="entry name" value="DUF5641"/>
</dbReference>
<dbReference type="PANTHER" id="PTHR47331:SF1">
    <property type="entry name" value="GAG-LIKE PROTEIN"/>
    <property type="match status" value="1"/>
</dbReference>
<dbReference type="InterPro" id="IPR001878">
    <property type="entry name" value="Znf_CCHC"/>
</dbReference>
<dbReference type="InterPro" id="IPR043502">
    <property type="entry name" value="DNA/RNA_pol_sf"/>
</dbReference>
<keyword evidence="6" id="KW-1185">Reference proteome</keyword>
<evidence type="ECO:0000313" key="5">
    <source>
        <dbReference type="EnsemblMetazoa" id="AALFPA23_015110.P21901"/>
    </source>
</evidence>
<feature type="region of interest" description="Disordered" evidence="2">
    <location>
        <begin position="1"/>
        <end position="32"/>
    </location>
</feature>
<dbReference type="GeneID" id="134286979"/>
<dbReference type="RefSeq" id="XP_062704679.1">
    <property type="nucleotide sequence ID" value="XM_062848695.1"/>
</dbReference>
<proteinExistence type="predicted"/>
<sequence>MALTHTPKGAKKKGKNMADGVNIADGNEDDPSRVLSVSEQLYQQKLRDAAREKKEEFDVLLKKKETVARKLTRVEVALGRPEAADKHYLQLQLKMCDVCYGEYSDLQNRIYDLNTSEDVRCAEEMRFIEFEELYSALYVQITKKIEALSVKDVMEPVVPQPVHNHPYVPPLKAPLPTFDGNFENWFAFKNMFQNVMARYDTESPAIKLYHLRNSLVGAAAGVIDQDIINNNDYDAAWETLQERFEDRQVIVDKHIDAMFNIPAMTKESATGLRKLIDTVSKNVDALKNLELPVEGLGEMMLLNVLVKKFDLETRKAWGLDQKDNELADFKSTMDFLKERCKVYEKISRSSKATAEVVKQVRPAGKTDSKVHSLVTTSGKCTHCKGDHEIWKCEVFKNANLSEKYNSLRKSGSCFNCMEKGHMTGKCKSERSCKQCGKRHHTSLHPTESHSEDSSLQQSNVASRTNAPKPSAEVGGPTTNPTTSGSVLCSNVEADQDTLLATAIAFVQGAGKRKMECRAVLDSASHKHFITEAMVAKLGLKRKKANYTIIGIGGTQIAIQHKVHARIKSKVSEYESPCLEFLVVKKITGDLPMQQFETAQLNIPEDIQLADPGFNVPGQVDVLIGSGLFFKLIKHGQLQLADHLPAVQETSLGWIVSGLIPTNQFGVGGTLCTMVTEDDVGKLLERFWYFDSYDETIAPEHSSEDACISHFLETHRRDDDGRFVVRLPFNEAKGQLGDTETMARKRFYAVERRLDKDPDLKRQYVDFMKEYADLGHMVEITPPPNEDPTMVFYLPHHCVLKPTSSTTKLRVVFDGSAESSTGVSVNQTQMVGPTVQNDLVSIHLKFRTFQYAISADIPKMYRQVRIDDDFLRVFWRSNHDEPLKVYALKTVTYGLASSPFLATMALRQLAEEEELRYPLAAKTVKKSCYIDDMLSGANSFEEAVELLRQVTGLLNDGGFDIHKVCSNSKELLELVPEDKRERLGVIDDAAINGLLKTLGLVWNPDSDVFTFRIAEVLPSAQLTKRVILSEISRIFDPLGFLGPVLTTAKLIMRELWLLELHWDDVLPQEFVELWTDFRERLQTLNGLEIPRCVLSRDYIRVELHGFSDASDLAYGACLYTRSVFRDGKAEMRLVCSKSRILPKKQGTKKEVTTPRGELQAALLLSRLAVKLIGAMEIQFESVVLWSDSQIVLCWIKKSPDLLKIYVGNRVKEIQLLTNEFDWRYIPSKMNPADLISRGLQPNQLRGHETWWTGPECLKKMNCEMDNPPPIQEAVIPELRGVALFNTNARQRMKIFDSVSRFPIMQRSMAYVIRFTDYIRSGRRQLTKGLPTADEMRRALLLIVRLTQKECFGDEIRALKEEKDFKYPLKCLNPFIDENDDTLRVGGRIRHAQIPYGSKHQLLLPSRHPVTVAIVRHLHKTNMHVGQRALLAVVRQQFWPLRAKNVIRDVIHKCTPCYRANPKRATQLMGDLPEYRVQAAYPFANVGIDFAGPFTLRAAVSTRKSVMTKGYVCVFVCMATRAMHLEAVSNLSTDAFLGALQRFVSRRGLPNKIFSDNATNFVGANNELARLADLFNTEMHQKKLNGFCVQRNIEWSFIPPRSPHFGGIWEAGVKSAKFHLRPILADHKLSYEELATVLAQIEATLNSRPLIPSSDDPNDLTAITPAHFLIGREFQAVLEPSYDHVKPGRLSRWQVLQDLKQKYWRTWSTDFLQELQRRQRDFKTTKFKVGALVLIADDNLPPLQWNLARVEELHPGKDGHVRVVTLKTKDSIIKRAVKYLCLLPMDEEESSPEI</sequence>
<dbReference type="InterPro" id="IPR036397">
    <property type="entry name" value="RNaseH_sf"/>
</dbReference>
<keyword evidence="1" id="KW-0862">Zinc</keyword>
<dbReference type="Pfam" id="PF03564">
    <property type="entry name" value="DUF1759"/>
    <property type="match status" value="1"/>
</dbReference>
<evidence type="ECO:0008006" key="7">
    <source>
        <dbReference type="Google" id="ProtNLM"/>
    </source>
</evidence>
<protein>
    <recommendedName>
        <fullName evidence="7">Endonuclease</fullName>
    </recommendedName>
</protein>
<dbReference type="Pfam" id="PF17921">
    <property type="entry name" value="Integrase_H2C2"/>
    <property type="match status" value="1"/>
</dbReference>
<dbReference type="InterPro" id="IPR041588">
    <property type="entry name" value="Integrase_H2C2"/>
</dbReference>
<dbReference type="InterPro" id="IPR008042">
    <property type="entry name" value="Retrotrans_Pao"/>
</dbReference>
<keyword evidence="1" id="KW-0479">Metal-binding</keyword>
<feature type="domain" description="CCHC-type" evidence="3">
    <location>
        <begin position="413"/>
        <end position="428"/>
    </location>
</feature>
<dbReference type="SUPFAM" id="SSF56672">
    <property type="entry name" value="DNA/RNA polymerases"/>
    <property type="match status" value="1"/>
</dbReference>
<dbReference type="Pfam" id="PF18701">
    <property type="entry name" value="DUF5641"/>
    <property type="match status" value="1"/>
</dbReference>
<dbReference type="InterPro" id="IPR012337">
    <property type="entry name" value="RNaseH-like_sf"/>
</dbReference>
<reference evidence="6" key="1">
    <citation type="journal article" date="2015" name="Proc. Natl. Acad. Sci. U.S.A.">
        <title>Genome sequence of the Asian Tiger mosquito, Aedes albopictus, reveals insights into its biology, genetics, and evolution.</title>
        <authorList>
            <person name="Chen X.G."/>
            <person name="Jiang X."/>
            <person name="Gu J."/>
            <person name="Xu M."/>
            <person name="Wu Y."/>
            <person name="Deng Y."/>
            <person name="Zhang C."/>
            <person name="Bonizzoni M."/>
            <person name="Dermauw W."/>
            <person name="Vontas J."/>
            <person name="Armbruster P."/>
            <person name="Huang X."/>
            <person name="Yang Y."/>
            <person name="Zhang H."/>
            <person name="He W."/>
            <person name="Peng H."/>
            <person name="Liu Y."/>
            <person name="Wu K."/>
            <person name="Chen J."/>
            <person name="Lirakis M."/>
            <person name="Topalis P."/>
            <person name="Van Leeuwen T."/>
            <person name="Hall A.B."/>
            <person name="Jiang X."/>
            <person name="Thorpe C."/>
            <person name="Mueller R.L."/>
            <person name="Sun C."/>
            <person name="Waterhouse R.M."/>
            <person name="Yan G."/>
            <person name="Tu Z.J."/>
            <person name="Fang X."/>
            <person name="James A.A."/>
        </authorList>
    </citation>
    <scope>NUCLEOTIDE SEQUENCE [LARGE SCALE GENOMIC DNA]</scope>
    <source>
        <strain evidence="6">Foshan</strain>
    </source>
</reference>
<feature type="compositionally biased region" description="Polar residues" evidence="2">
    <location>
        <begin position="453"/>
        <end position="467"/>
    </location>
</feature>
<dbReference type="InterPro" id="IPR036875">
    <property type="entry name" value="Znf_CCHC_sf"/>
</dbReference>
<organism evidence="5 6">
    <name type="scientific">Aedes albopictus</name>
    <name type="common">Asian tiger mosquito</name>
    <name type="synonym">Stegomyia albopicta</name>
    <dbReference type="NCBI Taxonomy" id="7160"/>
    <lineage>
        <taxon>Eukaryota</taxon>
        <taxon>Metazoa</taxon>
        <taxon>Ecdysozoa</taxon>
        <taxon>Arthropoda</taxon>
        <taxon>Hexapoda</taxon>
        <taxon>Insecta</taxon>
        <taxon>Pterygota</taxon>
        <taxon>Neoptera</taxon>
        <taxon>Endopterygota</taxon>
        <taxon>Diptera</taxon>
        <taxon>Nematocera</taxon>
        <taxon>Culicoidea</taxon>
        <taxon>Culicidae</taxon>
        <taxon>Culicinae</taxon>
        <taxon>Aedini</taxon>
        <taxon>Aedes</taxon>
        <taxon>Stegomyia</taxon>
    </lineage>
</organism>
<feature type="region of interest" description="Disordered" evidence="2">
    <location>
        <begin position="438"/>
        <end position="486"/>
    </location>
</feature>
<dbReference type="PROSITE" id="PS50994">
    <property type="entry name" value="INTEGRASE"/>
    <property type="match status" value="1"/>
</dbReference>
<evidence type="ECO:0000259" key="3">
    <source>
        <dbReference type="PROSITE" id="PS50158"/>
    </source>
</evidence>
<dbReference type="SUPFAM" id="SSF57756">
    <property type="entry name" value="Retrovirus zinc finger-like domains"/>
    <property type="match status" value="1"/>
</dbReference>
<keyword evidence="1" id="KW-0863">Zinc-finger</keyword>
<evidence type="ECO:0000256" key="2">
    <source>
        <dbReference type="SAM" id="MobiDB-lite"/>
    </source>
</evidence>
<dbReference type="Gene3D" id="1.10.340.70">
    <property type="match status" value="1"/>
</dbReference>
<dbReference type="Proteomes" id="UP000069940">
    <property type="component" value="Unassembled WGS sequence"/>
</dbReference>
<dbReference type="PANTHER" id="PTHR47331">
    <property type="entry name" value="PHD-TYPE DOMAIN-CONTAINING PROTEIN"/>
    <property type="match status" value="1"/>
</dbReference>
<reference evidence="5" key="2">
    <citation type="submission" date="2025-05" db="UniProtKB">
        <authorList>
            <consortium name="EnsemblMetazoa"/>
        </authorList>
    </citation>
    <scope>IDENTIFICATION</scope>
    <source>
        <strain evidence="5">Foshan</strain>
    </source>
</reference>
<accession>A0ABM1Z4U3</accession>
<dbReference type="SUPFAM" id="SSF53098">
    <property type="entry name" value="Ribonuclease H-like"/>
    <property type="match status" value="1"/>
</dbReference>